<evidence type="ECO:0000313" key="2">
    <source>
        <dbReference type="Proteomes" id="UP000821865"/>
    </source>
</evidence>
<gene>
    <name evidence="1" type="ORF">HPB49_003838</name>
</gene>
<keyword evidence="2" id="KW-1185">Reference proteome</keyword>
<protein>
    <submittedName>
        <fullName evidence="1">Uncharacterized protein</fullName>
    </submittedName>
</protein>
<name>A0ACB8DHY9_DERSI</name>
<comment type="caution">
    <text evidence="1">The sequence shown here is derived from an EMBL/GenBank/DDBJ whole genome shotgun (WGS) entry which is preliminary data.</text>
</comment>
<evidence type="ECO:0000313" key="1">
    <source>
        <dbReference type="EMBL" id="KAH7970327.1"/>
    </source>
</evidence>
<reference evidence="1" key="1">
    <citation type="submission" date="2020-05" db="EMBL/GenBank/DDBJ databases">
        <title>Large-scale comparative analyses of tick genomes elucidate their genetic diversity and vector capacities.</title>
        <authorList>
            <person name="Jia N."/>
            <person name="Wang J."/>
            <person name="Shi W."/>
            <person name="Du L."/>
            <person name="Sun Y."/>
            <person name="Zhan W."/>
            <person name="Jiang J."/>
            <person name="Wang Q."/>
            <person name="Zhang B."/>
            <person name="Ji P."/>
            <person name="Sakyi L.B."/>
            <person name="Cui X."/>
            <person name="Yuan T."/>
            <person name="Jiang B."/>
            <person name="Yang W."/>
            <person name="Lam T.T.-Y."/>
            <person name="Chang Q."/>
            <person name="Ding S."/>
            <person name="Wang X."/>
            <person name="Zhu J."/>
            <person name="Ruan X."/>
            <person name="Zhao L."/>
            <person name="Wei J."/>
            <person name="Que T."/>
            <person name="Du C."/>
            <person name="Cheng J."/>
            <person name="Dai P."/>
            <person name="Han X."/>
            <person name="Huang E."/>
            <person name="Gao Y."/>
            <person name="Liu J."/>
            <person name="Shao H."/>
            <person name="Ye R."/>
            <person name="Li L."/>
            <person name="Wei W."/>
            <person name="Wang X."/>
            <person name="Wang C."/>
            <person name="Yang T."/>
            <person name="Huo Q."/>
            <person name="Li W."/>
            <person name="Guo W."/>
            <person name="Chen H."/>
            <person name="Zhou L."/>
            <person name="Ni X."/>
            <person name="Tian J."/>
            <person name="Zhou Y."/>
            <person name="Sheng Y."/>
            <person name="Liu T."/>
            <person name="Pan Y."/>
            <person name="Xia L."/>
            <person name="Li J."/>
            <person name="Zhao F."/>
            <person name="Cao W."/>
        </authorList>
    </citation>
    <scope>NUCLEOTIDE SEQUENCE</scope>
    <source>
        <strain evidence="1">Dsil-2018</strain>
    </source>
</reference>
<accession>A0ACB8DHY9</accession>
<dbReference type="EMBL" id="CM023480">
    <property type="protein sequence ID" value="KAH7970327.1"/>
    <property type="molecule type" value="Genomic_DNA"/>
</dbReference>
<organism evidence="1 2">
    <name type="scientific">Dermacentor silvarum</name>
    <name type="common">Tick</name>
    <dbReference type="NCBI Taxonomy" id="543639"/>
    <lineage>
        <taxon>Eukaryota</taxon>
        <taxon>Metazoa</taxon>
        <taxon>Ecdysozoa</taxon>
        <taxon>Arthropoda</taxon>
        <taxon>Chelicerata</taxon>
        <taxon>Arachnida</taxon>
        <taxon>Acari</taxon>
        <taxon>Parasitiformes</taxon>
        <taxon>Ixodida</taxon>
        <taxon>Ixodoidea</taxon>
        <taxon>Ixodidae</taxon>
        <taxon>Rhipicephalinae</taxon>
        <taxon>Dermacentor</taxon>
    </lineage>
</organism>
<dbReference type="Proteomes" id="UP000821865">
    <property type="component" value="Chromosome 11"/>
</dbReference>
<proteinExistence type="predicted"/>
<sequence length="212" mass="23251">MRRVAEAVNAGVHNKCDHFPKTSEEKAAVKEGFLRHGAIPGVIGCTDGSPIAIIAPKGERNTAFMCRKGYYAENCMFIGDADMRILTVYSMRPGSDHDSFGWRTTWLCRRFQAARIANPGEFLIAPDPCSSAILRMQTAEGKYNTAHAAIASIVERCIGLLMSRFCCLQRYRTLLYEPERASNIGDKDDDDESDDDGSTSSIVASSITTATP</sequence>